<feature type="compositionally biased region" description="Polar residues" evidence="1">
    <location>
        <begin position="1060"/>
        <end position="1073"/>
    </location>
</feature>
<feature type="compositionally biased region" description="Polar residues" evidence="1">
    <location>
        <begin position="345"/>
        <end position="357"/>
    </location>
</feature>
<feature type="region of interest" description="Disordered" evidence="1">
    <location>
        <begin position="1022"/>
        <end position="1081"/>
    </location>
</feature>
<feature type="compositionally biased region" description="Low complexity" evidence="1">
    <location>
        <begin position="759"/>
        <end position="784"/>
    </location>
</feature>
<sequence>MLNADSNISNSSACPLRVVSEIPPPSSIVPPVHKSVSGRPSVGYLDDSYVFCKISRIPTGYALNCFLKNVKLFRFLDWGAKVPSLWDGYLLHLISNSNAIFNIKIHVLRTISNSHWISHAYSDDYSDENSIDDIQEVEAALSMVDDEIANTEDALTEWSQSRGGSSVGASDYSSQTGFTGQYSGASSVTPSSYVSEGFRPMTDALLDRERRVLSTISEHTEERSRPTSFAQSGSGGSRPTSMYATIPATEHRRSVNLEGGMASPVPFHSRSATDPSGSHSPAPGATGRVLNVPGRRAGELIAFFEEKRAETGSPRLLGHTRTLSAPMGPRSPAPRSPAPRSPSPYTTTMSQSLSTFPYTGGSTTYGYGTTTGYGSSTYGYSSRPSSPTKSSRAGSSVSSSGPITTMSSVLSPPSRGTPLTSESRFTPTSNTFTQTRTTTDTYTRTGSGGSAASGSVTGTGSYSNTFTGFTSTATPTASSLRRPQTSPRSPLTSVRNIVAAWKERTPSLGKSVRSAATSPSPTQGGEGLFSLRRRAERGAARLRDHALGGVDEHGRPIGGGAGGESVVDAGLSTSGDATLSTSGMLPATFDIEELGQYASAGGTQEPLRIGLLWYLNVHAPPPYRWQRCQALLYPHMLLLSWIAPGGARGIVTLDLLNCIEVRSVPSPMHPTAQDDVGTIAARIQSEQAAAGGSGAAGEVVLGEMGLMETLCPFQLLYSDGIERLGAESARERVRWVSAIWEVLDRAVSIPDRSSTRSPTGSIRTIRSMTSTTSSHSSGTGSASTVYVPPLDELSDIQSLSSSSGVTRRPSLASAHHTRATDDGAVSSQGYLYPGDPRVIAPSRSSSIRRTSSMTDLDEEFASALRRARESRPGLGFGLGLAGGIHVGDGSPVTISSGPRLGGQVYMSPPPSARGGSDRKSRSSGSEVSSALSDDHFFAARSQTPSTSSFYSSSSFTHRLTDTTDTRTTTTTADSRTVTAGTGTGTFTATSTSGLVTDESVELASGSGTAIVTSSLSYRGTDSASLLGDSHTGSSHLRSPTSPSRTGLTRSGGVRRRTPRGSRSYTNSHGSSSESTDKENTYSGTYDYSLSTLESYSRTGTTPTVSMSRSRSRSVTPTPSSSSFTRSTEEEPYHRRRFTEPETDYYTAPSPGSPSTASFVSLSTIPSEYETAIVCDTEYETAPRCPSDVETEFVTAPVCTTPAPTEYVTAEVCASDVETEFETADCKCKVRESDEVSMQTPSEIPTIPSAVPSPVPSPVRSREPSPDIELLPTPTPTPRELELDAADVPLPPSDYVPSEPSEPSERAPSPTTLTPTSPTEPSLDFTPSSPEHSEIPTPSSIELSTESIEETSIPGPSPIPPLSDIGPTLTLSTITSPTESSVSPTPTSQVTPSVPSTVSLPISLTPSSPALPESSWGVETDDSYESSLLRASPSMASQAIPELPDNSFETSGLRPSSVPETTDSSLLAPTISDVSPSSPSVVPSTPSSISVTPITDLSPLSAPTEPSTPSPETTPTPSTLSLLPSQYSPLRVPREFVPPEVTLTRSASMLSTVSSVSMSSSRMAPSEFELDVRTEPSLLGTPYTEARRLPSRPPSEAPLYIPLPPSPMPPTPEGSMRLSMTTPRGDTPSIKSVLETVQSDAPSSILTHDVNRLLQYLNDINEARGAENREMAENIQDIKGTLEDLGALLRERTLPEQAPPVPYKDVSVGRSVVSDASAGKPRTAPPPSARQEPRVMRAISLSPPPSRRELSPDTLSETMSFLSSHHSDDFSLMESESYPMEIPPSPSWPSSSPISSPEGSTSSSPTSAPPSSITPSEQLSDIGLRHLAVPRRGRAAALSPSPTPPPLSSSPSPSTVSSATARPTPPVSLAGVRDDLAGIRQQIANMLDAQNAVNRGLEELRDRPVQMPVPAPADHWDEFSERLRVIEEGLLRLLDRGRAAPPPRVDEEASSVSDGLQGILRGILAEEDAASQAPPTIIAPIPRQPGRSFDEELLDIIASGPPPPSQPVQAPPPLIPLIYRPAPRARPRSTSPVFESDLPPRPGTFPITRPPPPRETTRPRRPARPPRVAPQQGRVGLAPSETESQSEVPTTMADTAAYPGMGRRPETGPDIDFEREVQRRRRERHGGDGVFDAQTGLPLRPPTAPAGPVDEGLPQESWYQSPQQPEGDQPAQAPVPPPGTTFPQMPQFVPVAPGPTVVQLPSTFNDILELLRDNRQGQLAGLEQQSEIITYLRGLNQWLERDVHDRHAEIQGVSARLEQTRDEVMPLLNQIAQAMRREGE</sequence>
<gene>
    <name evidence="3" type="ORF">BD310DRAFT_973611</name>
</gene>
<feature type="region of interest" description="Disordered" evidence="1">
    <location>
        <begin position="1776"/>
        <end position="1869"/>
    </location>
</feature>
<evidence type="ECO:0000313" key="4">
    <source>
        <dbReference type="Proteomes" id="UP000292082"/>
    </source>
</evidence>
<feature type="domain" description="PH" evidence="2">
    <location>
        <begin position="606"/>
        <end position="746"/>
    </location>
</feature>
<feature type="region of interest" description="Disordered" evidence="1">
    <location>
        <begin position="216"/>
        <end position="242"/>
    </location>
</feature>
<feature type="compositionally biased region" description="Low complexity" evidence="1">
    <location>
        <begin position="1848"/>
        <end position="1861"/>
    </location>
</feature>
<feature type="region of interest" description="Disordered" evidence="1">
    <location>
        <begin position="1713"/>
        <end position="1759"/>
    </location>
</feature>
<feature type="compositionally biased region" description="Polar residues" evidence="1">
    <location>
        <begin position="226"/>
        <end position="242"/>
    </location>
</feature>
<feature type="compositionally biased region" description="Basic and acidic residues" evidence="1">
    <location>
        <begin position="216"/>
        <end position="225"/>
    </location>
</feature>
<organism evidence="3 4">
    <name type="scientific">Dichomitus squalens</name>
    <dbReference type="NCBI Taxonomy" id="114155"/>
    <lineage>
        <taxon>Eukaryota</taxon>
        <taxon>Fungi</taxon>
        <taxon>Dikarya</taxon>
        <taxon>Basidiomycota</taxon>
        <taxon>Agaricomycotina</taxon>
        <taxon>Agaricomycetes</taxon>
        <taxon>Polyporales</taxon>
        <taxon>Polyporaceae</taxon>
        <taxon>Dichomitus</taxon>
    </lineage>
</organism>
<feature type="compositionally biased region" description="Low complexity" evidence="1">
    <location>
        <begin position="426"/>
        <end position="445"/>
    </location>
</feature>
<feature type="region of interest" description="Disordered" evidence="1">
    <location>
        <begin position="472"/>
        <end position="492"/>
    </location>
</feature>
<feature type="region of interest" description="Disordered" evidence="1">
    <location>
        <begin position="962"/>
        <end position="990"/>
    </location>
</feature>
<feature type="region of interest" description="Disordered" evidence="1">
    <location>
        <begin position="891"/>
        <end position="930"/>
    </location>
</feature>
<feature type="region of interest" description="Disordered" evidence="1">
    <location>
        <begin position="1581"/>
        <end position="1628"/>
    </location>
</feature>
<feature type="region of interest" description="Disordered" evidence="1">
    <location>
        <begin position="1230"/>
        <end position="1525"/>
    </location>
</feature>
<feature type="region of interest" description="Disordered" evidence="1">
    <location>
        <begin position="505"/>
        <end position="527"/>
    </location>
</feature>
<feature type="compositionally biased region" description="Pro residues" evidence="1">
    <location>
        <begin position="2038"/>
        <end position="2053"/>
    </location>
</feature>
<feature type="region of interest" description="Disordered" evidence="1">
    <location>
        <begin position="377"/>
        <end position="458"/>
    </location>
</feature>
<evidence type="ECO:0000313" key="3">
    <source>
        <dbReference type="EMBL" id="TBU63525.1"/>
    </source>
</evidence>
<feature type="region of interest" description="Disordered" evidence="1">
    <location>
        <begin position="258"/>
        <end position="292"/>
    </location>
</feature>
<feature type="compositionally biased region" description="Low complexity" evidence="1">
    <location>
        <begin position="965"/>
        <end position="990"/>
    </location>
</feature>
<accession>A0A4Q9Q7W9</accession>
<feature type="compositionally biased region" description="Polar residues" evidence="1">
    <location>
        <begin position="2156"/>
        <end position="2165"/>
    </location>
</feature>
<feature type="compositionally biased region" description="Polar residues" evidence="1">
    <location>
        <begin position="270"/>
        <end position="279"/>
    </location>
</feature>
<dbReference type="SMART" id="SM00233">
    <property type="entry name" value="PH"/>
    <property type="match status" value="1"/>
</dbReference>
<feature type="compositionally biased region" description="Basic and acidic residues" evidence="1">
    <location>
        <begin position="2102"/>
        <end position="2116"/>
    </location>
</feature>
<feature type="compositionally biased region" description="Low complexity" evidence="1">
    <location>
        <begin position="1294"/>
        <end position="1322"/>
    </location>
</feature>
<evidence type="ECO:0000259" key="2">
    <source>
        <dbReference type="SMART" id="SM00233"/>
    </source>
</evidence>
<feature type="compositionally biased region" description="Pro residues" evidence="1">
    <location>
        <begin position="1590"/>
        <end position="1611"/>
    </location>
</feature>
<dbReference type="STRING" id="114155.A0A4Q9Q7W9"/>
<feature type="compositionally biased region" description="Low complexity" evidence="1">
    <location>
        <begin position="1361"/>
        <end position="1402"/>
    </location>
</feature>
<dbReference type="Proteomes" id="UP000292082">
    <property type="component" value="Unassembled WGS sequence"/>
</dbReference>
<feature type="compositionally biased region" description="Low complexity" evidence="1">
    <location>
        <begin position="1100"/>
        <end position="1125"/>
    </location>
</feature>
<feature type="compositionally biased region" description="Polar residues" evidence="1">
    <location>
        <begin position="2080"/>
        <end position="2092"/>
    </location>
</feature>
<feature type="compositionally biased region" description="Low complexity" evidence="1">
    <location>
        <begin position="1468"/>
        <end position="1504"/>
    </location>
</feature>
<feature type="compositionally biased region" description="Low complexity" evidence="1">
    <location>
        <begin position="377"/>
        <end position="409"/>
    </location>
</feature>
<feature type="region of interest" description="Disordered" evidence="1">
    <location>
        <begin position="1096"/>
        <end position="1136"/>
    </location>
</feature>
<feature type="compositionally biased region" description="Pro residues" evidence="1">
    <location>
        <begin position="1999"/>
        <end position="2014"/>
    </location>
</feature>
<dbReference type="EMBL" id="ML145089">
    <property type="protein sequence ID" value="TBU63525.1"/>
    <property type="molecule type" value="Genomic_DNA"/>
</dbReference>
<feature type="compositionally biased region" description="Polar residues" evidence="1">
    <location>
        <begin position="1030"/>
        <end position="1048"/>
    </location>
</feature>
<feature type="region of interest" description="Disordered" evidence="1">
    <location>
        <begin position="311"/>
        <end position="360"/>
    </location>
</feature>
<evidence type="ECO:0000256" key="1">
    <source>
        <dbReference type="SAM" id="MobiDB-lite"/>
    </source>
</evidence>
<proteinExistence type="predicted"/>
<feature type="compositionally biased region" description="Low complexity" evidence="1">
    <location>
        <begin position="1514"/>
        <end position="1525"/>
    </location>
</feature>
<feature type="region of interest" description="Disordered" evidence="1">
    <location>
        <begin position="750"/>
        <end position="786"/>
    </location>
</feature>
<dbReference type="InterPro" id="IPR001849">
    <property type="entry name" value="PH_domain"/>
</dbReference>
<keyword evidence="4" id="KW-1185">Reference proteome</keyword>
<feature type="compositionally biased region" description="Low complexity" evidence="1">
    <location>
        <begin position="2015"/>
        <end position="2031"/>
    </location>
</feature>
<feature type="compositionally biased region" description="Polar residues" evidence="1">
    <location>
        <begin position="514"/>
        <end position="523"/>
    </location>
</feature>
<feature type="compositionally biased region" description="Low complexity" evidence="1">
    <location>
        <begin position="1787"/>
        <end position="1816"/>
    </location>
</feature>
<feature type="region of interest" description="Disordered" evidence="1">
    <location>
        <begin position="1965"/>
        <end position="2183"/>
    </location>
</feature>
<protein>
    <recommendedName>
        <fullName evidence="2">PH domain-containing protein</fullName>
    </recommendedName>
</protein>
<feature type="compositionally biased region" description="Polar residues" evidence="1">
    <location>
        <begin position="481"/>
        <end position="492"/>
    </location>
</feature>
<feature type="compositionally biased region" description="Low complexity" evidence="1">
    <location>
        <begin position="842"/>
        <end position="852"/>
    </location>
</feature>
<name>A0A4Q9Q7W9_9APHY</name>
<feature type="region of interest" description="Disordered" evidence="1">
    <location>
        <begin position="798"/>
        <end position="856"/>
    </location>
</feature>
<feature type="compositionally biased region" description="Low complexity" evidence="1">
    <location>
        <begin position="1335"/>
        <end position="1353"/>
    </location>
</feature>
<reference evidence="3 4" key="1">
    <citation type="submission" date="2019-01" db="EMBL/GenBank/DDBJ databases">
        <title>Draft genome sequences of three monokaryotic isolates of the white-rot basidiomycete fungus Dichomitus squalens.</title>
        <authorList>
            <consortium name="DOE Joint Genome Institute"/>
            <person name="Lopez S.C."/>
            <person name="Andreopoulos B."/>
            <person name="Pangilinan J."/>
            <person name="Lipzen A."/>
            <person name="Riley R."/>
            <person name="Ahrendt S."/>
            <person name="Ng V."/>
            <person name="Barry K."/>
            <person name="Daum C."/>
            <person name="Grigoriev I.V."/>
            <person name="Hilden K.S."/>
            <person name="Makela M.R."/>
            <person name="de Vries R.P."/>
        </authorList>
    </citation>
    <scope>NUCLEOTIDE SEQUENCE [LARGE SCALE GENOMIC DNA]</scope>
    <source>
        <strain evidence="3 4">CBS 464.89</strain>
    </source>
</reference>
<dbReference type="SUPFAM" id="SSF50729">
    <property type="entry name" value="PH domain-like"/>
    <property type="match status" value="1"/>
</dbReference>
<feature type="compositionally biased region" description="Pro residues" evidence="1">
    <location>
        <begin position="329"/>
        <end position="342"/>
    </location>
</feature>
<feature type="compositionally biased region" description="Polar residues" evidence="1">
    <location>
        <begin position="1446"/>
        <end position="1466"/>
    </location>
</feature>